<accession>A0A2N5J6V7</accession>
<comment type="caution">
    <text evidence="1">The sequence shown here is derived from an EMBL/GenBank/DDBJ whole genome shotgun (WGS) entry which is preliminary data.</text>
</comment>
<dbReference type="AlphaFoldDB" id="A0A2N5J6V7"/>
<proteinExistence type="predicted"/>
<dbReference type="RefSeq" id="WP_133124941.1">
    <property type="nucleotide sequence ID" value="NZ_NMWU01000056.1"/>
</dbReference>
<sequence length="137" mass="15476">MVTSYHQARGIIADLYAGHCVTSPEGYENAEHFFVPVDHPPALGFDDDCVRLVDKVTGKIIPVHVFPFDDAGKANIERLRAMDTVYDTTSDTEYLDLLKRYHAKYGEDYFAGNPVYGLKEQQIKADIRQALHEQDQG</sequence>
<dbReference type="Proteomes" id="UP000235050">
    <property type="component" value="Unassembled WGS sequence"/>
</dbReference>
<keyword evidence="2" id="KW-1185">Reference proteome</keyword>
<reference evidence="1 2" key="1">
    <citation type="submission" date="2017-07" db="EMBL/GenBank/DDBJ databases">
        <title>Bifidobacterium novel species.</title>
        <authorList>
            <person name="Lugli G.A."/>
            <person name="Milani C."/>
            <person name="Duranti S."/>
            <person name="Mangifesta M."/>
        </authorList>
    </citation>
    <scope>NUCLEOTIDE SEQUENCE [LARGE SCALE GENOMIC DNA]</scope>
    <source>
        <strain evidence="2">Uis1B</strain>
    </source>
</reference>
<organism evidence="1 2">
    <name type="scientific">Bifidobacterium margollesii</name>
    <dbReference type="NCBI Taxonomy" id="2020964"/>
    <lineage>
        <taxon>Bacteria</taxon>
        <taxon>Bacillati</taxon>
        <taxon>Actinomycetota</taxon>
        <taxon>Actinomycetes</taxon>
        <taxon>Bifidobacteriales</taxon>
        <taxon>Bifidobacteriaceae</taxon>
        <taxon>Bifidobacterium</taxon>
    </lineage>
</organism>
<dbReference type="EMBL" id="NMWU01000056">
    <property type="protein sequence ID" value="PLS29933.1"/>
    <property type="molecule type" value="Genomic_DNA"/>
</dbReference>
<evidence type="ECO:0000313" key="1">
    <source>
        <dbReference type="EMBL" id="PLS29933.1"/>
    </source>
</evidence>
<evidence type="ECO:0000313" key="2">
    <source>
        <dbReference type="Proteomes" id="UP000235050"/>
    </source>
</evidence>
<protein>
    <submittedName>
        <fullName evidence="1">Uncharacterized protein</fullName>
    </submittedName>
</protein>
<gene>
    <name evidence="1" type="ORF">Uis1B_2236</name>
</gene>
<name>A0A2N5J6V7_9BIFI</name>